<dbReference type="PANTHER" id="PTHR37017">
    <property type="entry name" value="AB HYDROLASE-1 DOMAIN-CONTAINING PROTEIN-RELATED"/>
    <property type="match status" value="1"/>
</dbReference>
<dbReference type="Proteomes" id="UP000005387">
    <property type="component" value="Unassembled WGS sequence"/>
</dbReference>
<gene>
    <name evidence="2" type="ORF">PaecuDRAFT_1081</name>
</gene>
<dbReference type="AlphaFoldDB" id="E0I609"/>
<dbReference type="InterPro" id="IPR000073">
    <property type="entry name" value="AB_hydrolase_1"/>
</dbReference>
<dbReference type="STRING" id="717606.PaecuDRAFT_1081"/>
<dbReference type="InterPro" id="IPR052897">
    <property type="entry name" value="Sec-Metab_Biosynth_Hydrolase"/>
</dbReference>
<dbReference type="eggNOG" id="COG0596">
    <property type="taxonomic scope" value="Bacteria"/>
</dbReference>
<dbReference type="EMBL" id="AEDD01000002">
    <property type="protein sequence ID" value="EFM12401.1"/>
    <property type="molecule type" value="Genomic_DNA"/>
</dbReference>
<dbReference type="OrthoDB" id="9112061at2"/>
<keyword evidence="3" id="KW-1185">Reference proteome</keyword>
<sequence>MIHPHAYIQPLTFVLVHGAWADASFWDGIAAQLRHMGHNVHAPEYPGHGSDLNKNVTHAMQSQAVADYIIQHQLQDIVLVGHSFGGTVVQKTAELVPERIKRLVFWNAFVLNNGESANDELPPAAQQAFDQVRKASGNNTIMLPFPLFRENFVNLATLEQAKYLYARISPEPAGPLYEKLDLTTFYKLTIPRSYVDLTEDAVMPQLGAAYSWHPKMSSRLGLFRLIKGHGDHMTTAKTEPHHVAKLLYMAGRD</sequence>
<dbReference type="InterPro" id="IPR029058">
    <property type="entry name" value="AB_hydrolase_fold"/>
</dbReference>
<dbReference type="PANTHER" id="PTHR37017:SF11">
    <property type="entry name" value="ESTERASE_LIPASE_THIOESTERASE DOMAIN-CONTAINING PROTEIN"/>
    <property type="match status" value="1"/>
</dbReference>
<dbReference type="Pfam" id="PF12697">
    <property type="entry name" value="Abhydrolase_6"/>
    <property type="match status" value="1"/>
</dbReference>
<dbReference type="Gene3D" id="3.40.50.1820">
    <property type="entry name" value="alpha/beta hydrolase"/>
    <property type="match status" value="1"/>
</dbReference>
<evidence type="ECO:0000259" key="1">
    <source>
        <dbReference type="Pfam" id="PF12697"/>
    </source>
</evidence>
<evidence type="ECO:0000313" key="2">
    <source>
        <dbReference type="EMBL" id="EFM12401.1"/>
    </source>
</evidence>
<proteinExistence type="predicted"/>
<accession>E0I609</accession>
<dbReference type="RefSeq" id="WP_006037096.1">
    <property type="nucleotide sequence ID" value="NZ_AEDD01000002.1"/>
</dbReference>
<dbReference type="GO" id="GO:0016787">
    <property type="term" value="F:hydrolase activity"/>
    <property type="evidence" value="ECO:0007669"/>
    <property type="project" value="UniProtKB-KW"/>
</dbReference>
<evidence type="ECO:0000313" key="3">
    <source>
        <dbReference type="Proteomes" id="UP000005387"/>
    </source>
</evidence>
<dbReference type="SUPFAM" id="SSF53474">
    <property type="entry name" value="alpha/beta-Hydrolases"/>
    <property type="match status" value="1"/>
</dbReference>
<reference evidence="2 3" key="1">
    <citation type="submission" date="2010-07" db="EMBL/GenBank/DDBJ databases">
        <title>The draft genome of Paenibacillus curdlanolyticus YK9.</title>
        <authorList>
            <consortium name="US DOE Joint Genome Institute (JGI-PGF)"/>
            <person name="Lucas S."/>
            <person name="Copeland A."/>
            <person name="Lapidus A."/>
            <person name="Cheng J.-F."/>
            <person name="Bruce D."/>
            <person name="Goodwin L."/>
            <person name="Pitluck S."/>
            <person name="Land M.L."/>
            <person name="Hauser L."/>
            <person name="Chang Y.-J."/>
            <person name="Jeffries C."/>
            <person name="Anderson I.J."/>
            <person name="Johnson E."/>
            <person name="Loganathan U."/>
            <person name="Mulhopadhyay B."/>
            <person name="Kyrpides N."/>
            <person name="Woyke T.J."/>
        </authorList>
    </citation>
    <scope>NUCLEOTIDE SEQUENCE [LARGE SCALE GENOMIC DNA]</scope>
    <source>
        <strain evidence="2 3">YK9</strain>
    </source>
</reference>
<organism evidence="2 3">
    <name type="scientific">Paenibacillus curdlanolyticus YK9</name>
    <dbReference type="NCBI Taxonomy" id="717606"/>
    <lineage>
        <taxon>Bacteria</taxon>
        <taxon>Bacillati</taxon>
        <taxon>Bacillota</taxon>
        <taxon>Bacilli</taxon>
        <taxon>Bacillales</taxon>
        <taxon>Paenibacillaceae</taxon>
        <taxon>Paenibacillus</taxon>
    </lineage>
</organism>
<keyword evidence="2" id="KW-0378">Hydrolase</keyword>
<protein>
    <submittedName>
        <fullName evidence="2">Alpha/beta hydrolase fold protein</fullName>
    </submittedName>
</protein>
<name>E0I609_9BACL</name>
<feature type="domain" description="AB hydrolase-1" evidence="1">
    <location>
        <begin position="13"/>
        <end position="206"/>
    </location>
</feature>